<reference evidence="1" key="1">
    <citation type="submission" date="2020-05" db="EMBL/GenBank/DDBJ databases">
        <authorList>
            <person name="Zeng H."/>
            <person name="Chan Y.K."/>
            <person name="Watt R.M."/>
        </authorList>
    </citation>
    <scope>NUCLEOTIDE SEQUENCE</scope>
    <source>
        <strain evidence="1">ATCC 700773</strain>
    </source>
</reference>
<gene>
    <name evidence="1" type="ORF">HRI96_11675</name>
</gene>
<dbReference type="Proteomes" id="UP000671995">
    <property type="component" value="Chromosome"/>
</dbReference>
<accession>A0A975F1N9</accession>
<sequence>MERTILETSSIDTSGSGFSLFAIRSDFFTKYKDSEINEGSSSFSFP</sequence>
<evidence type="ECO:0000313" key="2">
    <source>
        <dbReference type="Proteomes" id="UP000671995"/>
    </source>
</evidence>
<dbReference type="AlphaFoldDB" id="A0A975F1N9"/>
<organism evidence="1 2">
    <name type="scientific">Treponema parvum</name>
    <dbReference type="NCBI Taxonomy" id="138851"/>
    <lineage>
        <taxon>Bacteria</taxon>
        <taxon>Pseudomonadati</taxon>
        <taxon>Spirochaetota</taxon>
        <taxon>Spirochaetia</taxon>
        <taxon>Spirochaetales</taxon>
        <taxon>Treponemataceae</taxon>
        <taxon>Treponema</taxon>
    </lineage>
</organism>
<evidence type="ECO:0000313" key="1">
    <source>
        <dbReference type="EMBL" id="QTQ12797.1"/>
    </source>
</evidence>
<dbReference type="EMBL" id="CP054257">
    <property type="protein sequence ID" value="QTQ12797.1"/>
    <property type="molecule type" value="Genomic_DNA"/>
</dbReference>
<reference evidence="1" key="2">
    <citation type="journal article" date="2021" name="Microbiol. Resour. Announc.">
        <title>Complete Genome Sequences of Three Human Oral Treponema parvum Isolates.</title>
        <authorList>
            <person name="Zeng H."/>
            <person name="Watt R.M."/>
        </authorList>
    </citation>
    <scope>NUCLEOTIDE SEQUENCE</scope>
    <source>
        <strain evidence="1">ATCC 700773</strain>
    </source>
</reference>
<proteinExistence type="predicted"/>
<name>A0A975F1N9_9SPIR</name>
<protein>
    <submittedName>
        <fullName evidence="1">Uncharacterized protein</fullName>
    </submittedName>
</protein>